<comment type="caution">
    <text evidence="2">The sequence shown here is derived from an EMBL/GenBank/DDBJ whole genome shotgun (WGS) entry which is preliminary data.</text>
</comment>
<gene>
    <name evidence="2" type="ORF">DWV59_10275</name>
    <name evidence="1" type="ORF">DXC85_04545</name>
</gene>
<dbReference type="InterPro" id="IPR027910">
    <property type="entry name" value="YdiL_sf"/>
</dbReference>
<accession>A0A133L9H0</accession>
<reference evidence="3 4" key="1">
    <citation type="submission" date="2018-08" db="EMBL/GenBank/DDBJ databases">
        <title>A genome reference for cultivated species of the human gut microbiota.</title>
        <authorList>
            <person name="Zou Y."/>
            <person name="Xue W."/>
            <person name="Luo G."/>
        </authorList>
    </citation>
    <scope>NUCLEOTIDE SEQUENCE [LARGE SCALE GENOMIC DNA]</scope>
    <source>
        <strain evidence="2 4">AF11-12</strain>
        <strain evidence="1 3">TF08-4AC</strain>
    </source>
</reference>
<organism evidence="2 4">
    <name type="scientific">Bifidobacterium longum</name>
    <dbReference type="NCBI Taxonomy" id="216816"/>
    <lineage>
        <taxon>Bacteria</taxon>
        <taxon>Bacillati</taxon>
        <taxon>Actinomycetota</taxon>
        <taxon>Actinomycetes</taxon>
        <taxon>Bifidobacteriales</taxon>
        <taxon>Bifidobacteriaceae</taxon>
        <taxon>Bifidobacterium</taxon>
    </lineage>
</organism>
<evidence type="ECO:0000313" key="2">
    <source>
        <dbReference type="EMBL" id="RGW63227.1"/>
    </source>
</evidence>
<dbReference type="AlphaFoldDB" id="A0A133L9H0"/>
<dbReference type="Proteomes" id="UP000265775">
    <property type="component" value="Unassembled WGS sequence"/>
</dbReference>
<name>A0A133L9H0_BIFLN</name>
<dbReference type="Proteomes" id="UP000261186">
    <property type="component" value="Unassembled WGS sequence"/>
</dbReference>
<dbReference type="InterPro" id="IPR001387">
    <property type="entry name" value="Cro/C1-type_HTH"/>
</dbReference>
<evidence type="ECO:0000313" key="1">
    <source>
        <dbReference type="EMBL" id="RGL05206.1"/>
    </source>
</evidence>
<dbReference type="GO" id="GO:0003677">
    <property type="term" value="F:DNA binding"/>
    <property type="evidence" value="ECO:0007669"/>
    <property type="project" value="InterPro"/>
</dbReference>
<evidence type="ECO:0000313" key="3">
    <source>
        <dbReference type="Proteomes" id="UP000261186"/>
    </source>
</evidence>
<dbReference type="CDD" id="cd00093">
    <property type="entry name" value="HTH_XRE"/>
    <property type="match status" value="1"/>
</dbReference>
<dbReference type="Gene3D" id="1.10.3100.10">
    <property type="entry name" value="Putative cytoplasmic protein"/>
    <property type="match status" value="1"/>
</dbReference>
<dbReference type="EMBL" id="QSAR01000015">
    <property type="protein sequence ID" value="RGW63227.1"/>
    <property type="molecule type" value="Genomic_DNA"/>
</dbReference>
<dbReference type="SUPFAM" id="SSF47413">
    <property type="entry name" value="lambda repressor-like DNA-binding domains"/>
    <property type="match status" value="1"/>
</dbReference>
<evidence type="ECO:0000313" key="4">
    <source>
        <dbReference type="Proteomes" id="UP000265775"/>
    </source>
</evidence>
<sequence>MDGSLSRMRGKADFRLMRELLGLPQEWVAKRVGVDARTVRNWESPRYFYPPKREAWDLVEGLWRRADGKAAGLVEIASSAARVARERGVEPAPLMLAYWRDAAQWAKAHPADEDAGMWRVENAAARLAADRLHAMGLPVAIAYAEPEA</sequence>
<dbReference type="EMBL" id="QSRH01000002">
    <property type="protein sequence ID" value="RGL05206.1"/>
    <property type="molecule type" value="Genomic_DNA"/>
</dbReference>
<dbReference type="RefSeq" id="WP_060868174.1">
    <property type="nucleotide sequence ID" value="NZ_CAXSUE010000003.1"/>
</dbReference>
<dbReference type="InterPro" id="IPR010982">
    <property type="entry name" value="Lambda_DNA-bd_dom_sf"/>
</dbReference>
<proteinExistence type="predicted"/>
<protein>
    <submittedName>
        <fullName evidence="2">XRE family transcriptional regulator</fullName>
    </submittedName>
</protein>